<reference evidence="2" key="1">
    <citation type="submission" date="2017-03" db="EMBL/GenBank/DDBJ databases">
        <title>Phytopthora megakarya and P. palmivora, two closely related causual agents of cacao black pod achieved similar genome size and gene model numbers by different mechanisms.</title>
        <authorList>
            <person name="Ali S."/>
            <person name="Shao J."/>
            <person name="Larry D.J."/>
            <person name="Kronmiller B."/>
            <person name="Shen D."/>
            <person name="Strem M.D."/>
            <person name="Melnick R.L."/>
            <person name="Guiltinan M.J."/>
            <person name="Tyler B.M."/>
            <person name="Meinhardt L.W."/>
            <person name="Bailey B.A."/>
        </authorList>
    </citation>
    <scope>NUCLEOTIDE SEQUENCE [LARGE SCALE GENOMIC DNA]</scope>
    <source>
        <strain evidence="2">zdho120</strain>
    </source>
</reference>
<keyword evidence="2" id="KW-1185">Reference proteome</keyword>
<dbReference type="InterPro" id="IPR052920">
    <property type="entry name" value="DNA-binding_regulatory"/>
</dbReference>
<dbReference type="SUPFAM" id="SSF53474">
    <property type="entry name" value="alpha/beta-Hydrolases"/>
    <property type="match status" value="1"/>
</dbReference>
<evidence type="ECO:0000313" key="2">
    <source>
        <dbReference type="Proteomes" id="UP000198211"/>
    </source>
</evidence>
<proteinExistence type="predicted"/>
<name>A0A225VFM8_9STRA</name>
<dbReference type="PANTHER" id="PTHR43358">
    <property type="entry name" value="ALPHA/BETA-HYDROLASE"/>
    <property type="match status" value="1"/>
</dbReference>
<dbReference type="EMBL" id="NBNE01005388">
    <property type="protein sequence ID" value="OWZ03668.1"/>
    <property type="molecule type" value="Genomic_DNA"/>
</dbReference>
<sequence length="179" mass="20312">MEIFQDGELEAEMHKRELHANSVGSWWNLFSETYEELVQSIASPVRAEYSVSELGDQLFELATERNNNEQFVREDFHLQNPRGEPLACSFWRRKAVRDVDPIAKLGRLSISSEEEKSSEERNSSSNQQILKVDPCIIYLHGMSSSRKECVYLHRRVLAAGFSLFAVDLSGSGLSGGDRV</sequence>
<dbReference type="InterPro" id="IPR029058">
    <property type="entry name" value="AB_hydrolase_fold"/>
</dbReference>
<comment type="caution">
    <text evidence="1">The sequence shown here is derived from an EMBL/GenBank/DDBJ whole genome shotgun (WGS) entry which is preliminary data.</text>
</comment>
<protein>
    <submittedName>
        <fullName evidence="1">Uncharacterized protein</fullName>
    </submittedName>
</protein>
<dbReference type="Proteomes" id="UP000198211">
    <property type="component" value="Unassembled WGS sequence"/>
</dbReference>
<feature type="non-terminal residue" evidence="1">
    <location>
        <position position="179"/>
    </location>
</feature>
<dbReference type="PANTHER" id="PTHR43358:SF4">
    <property type="entry name" value="ALPHA_BETA HYDROLASE FOLD-1 DOMAIN-CONTAINING PROTEIN"/>
    <property type="match status" value="1"/>
</dbReference>
<organism evidence="1 2">
    <name type="scientific">Phytophthora megakarya</name>
    <dbReference type="NCBI Taxonomy" id="4795"/>
    <lineage>
        <taxon>Eukaryota</taxon>
        <taxon>Sar</taxon>
        <taxon>Stramenopiles</taxon>
        <taxon>Oomycota</taxon>
        <taxon>Peronosporomycetes</taxon>
        <taxon>Peronosporales</taxon>
        <taxon>Peronosporaceae</taxon>
        <taxon>Phytophthora</taxon>
    </lineage>
</organism>
<dbReference type="OrthoDB" id="10249433at2759"/>
<dbReference type="AlphaFoldDB" id="A0A225VFM8"/>
<dbReference type="Gene3D" id="3.40.50.1820">
    <property type="entry name" value="alpha/beta hydrolase"/>
    <property type="match status" value="1"/>
</dbReference>
<evidence type="ECO:0000313" key="1">
    <source>
        <dbReference type="EMBL" id="OWZ03668.1"/>
    </source>
</evidence>
<dbReference type="STRING" id="4795.A0A225VFM8"/>
<gene>
    <name evidence="1" type="ORF">PHMEG_00024557</name>
</gene>
<accession>A0A225VFM8</accession>